<evidence type="ECO:0000259" key="7">
    <source>
        <dbReference type="PROSITE" id="PS50850"/>
    </source>
</evidence>
<dbReference type="PANTHER" id="PTHR11360:SF290">
    <property type="entry name" value="MONOCARBOXYLATE MFS PERMEASE"/>
    <property type="match status" value="1"/>
</dbReference>
<dbReference type="SUPFAM" id="SSF103473">
    <property type="entry name" value="MFS general substrate transporter"/>
    <property type="match status" value="1"/>
</dbReference>
<feature type="domain" description="Major facilitator superfamily (MFS) profile" evidence="7">
    <location>
        <begin position="11"/>
        <end position="412"/>
    </location>
</feature>
<keyword evidence="2" id="KW-0813">Transport</keyword>
<feature type="transmembrane region" description="Helical" evidence="6">
    <location>
        <begin position="323"/>
        <end position="345"/>
    </location>
</feature>
<feature type="transmembrane region" description="Helical" evidence="6">
    <location>
        <begin position="233"/>
        <end position="253"/>
    </location>
</feature>
<keyword evidence="4 6" id="KW-1133">Transmembrane helix</keyword>
<dbReference type="Gene3D" id="1.20.1250.20">
    <property type="entry name" value="MFS general substrate transporter like domains"/>
    <property type="match status" value="1"/>
</dbReference>
<dbReference type="Proteomes" id="UP001236415">
    <property type="component" value="Chromosome"/>
</dbReference>
<feature type="transmembrane region" description="Helical" evidence="6">
    <location>
        <begin position="51"/>
        <end position="69"/>
    </location>
</feature>
<feature type="transmembrane region" description="Helical" evidence="6">
    <location>
        <begin position="298"/>
        <end position="317"/>
    </location>
</feature>
<name>A0ABY8X642_9BACL</name>
<feature type="transmembrane region" description="Helical" evidence="6">
    <location>
        <begin position="81"/>
        <end position="99"/>
    </location>
</feature>
<evidence type="ECO:0000313" key="9">
    <source>
        <dbReference type="Proteomes" id="UP001236415"/>
    </source>
</evidence>
<gene>
    <name evidence="8" type="ORF">QPK24_01255</name>
</gene>
<feature type="transmembrane region" description="Helical" evidence="6">
    <location>
        <begin position="170"/>
        <end position="190"/>
    </location>
</feature>
<keyword evidence="5 6" id="KW-0472">Membrane</keyword>
<protein>
    <submittedName>
        <fullName evidence="8">MFS transporter</fullName>
    </submittedName>
</protein>
<dbReference type="InterPro" id="IPR050327">
    <property type="entry name" value="Proton-linked_MCT"/>
</dbReference>
<feature type="transmembrane region" description="Helical" evidence="6">
    <location>
        <begin position="265"/>
        <end position="286"/>
    </location>
</feature>
<evidence type="ECO:0000256" key="1">
    <source>
        <dbReference type="ARBA" id="ARBA00004651"/>
    </source>
</evidence>
<dbReference type="InterPro" id="IPR036259">
    <property type="entry name" value="MFS_trans_sf"/>
</dbReference>
<dbReference type="InterPro" id="IPR011701">
    <property type="entry name" value="MFS"/>
</dbReference>
<accession>A0ABY8X642</accession>
<reference evidence="8 9" key="1">
    <citation type="submission" date="2023-06" db="EMBL/GenBank/DDBJ databases">
        <title>Paenibacillus polygonum sp. nov., an endophytic bacterium, isolated from Polygonum lapathifolium L. in Nanji Wetland National Nature Reserve, South of Poyang Lake, Jiangxi Province, China.</title>
        <authorList>
            <person name="Yu Z."/>
        </authorList>
    </citation>
    <scope>NUCLEOTIDE SEQUENCE [LARGE SCALE GENOMIC DNA]</scope>
    <source>
        <strain evidence="8 9">C31</strain>
    </source>
</reference>
<dbReference type="PANTHER" id="PTHR11360">
    <property type="entry name" value="MONOCARBOXYLATE TRANSPORTER"/>
    <property type="match status" value="1"/>
</dbReference>
<feature type="transmembrane region" description="Helical" evidence="6">
    <location>
        <begin position="140"/>
        <end position="158"/>
    </location>
</feature>
<evidence type="ECO:0000256" key="5">
    <source>
        <dbReference type="ARBA" id="ARBA00023136"/>
    </source>
</evidence>
<dbReference type="EMBL" id="CP127162">
    <property type="protein sequence ID" value="WIV19434.1"/>
    <property type="molecule type" value="Genomic_DNA"/>
</dbReference>
<keyword evidence="3 6" id="KW-0812">Transmembrane</keyword>
<evidence type="ECO:0000256" key="6">
    <source>
        <dbReference type="SAM" id="Phobius"/>
    </source>
</evidence>
<evidence type="ECO:0000256" key="4">
    <source>
        <dbReference type="ARBA" id="ARBA00022989"/>
    </source>
</evidence>
<feature type="transmembrane region" description="Helical" evidence="6">
    <location>
        <begin position="105"/>
        <end position="128"/>
    </location>
</feature>
<evidence type="ECO:0000256" key="2">
    <source>
        <dbReference type="ARBA" id="ARBA00022448"/>
    </source>
</evidence>
<dbReference type="Pfam" id="PF07690">
    <property type="entry name" value="MFS_1"/>
    <property type="match status" value="1"/>
</dbReference>
<feature type="transmembrane region" description="Helical" evidence="6">
    <location>
        <begin position="385"/>
        <end position="408"/>
    </location>
</feature>
<evidence type="ECO:0000256" key="3">
    <source>
        <dbReference type="ARBA" id="ARBA00022692"/>
    </source>
</evidence>
<evidence type="ECO:0000313" key="8">
    <source>
        <dbReference type="EMBL" id="WIV19434.1"/>
    </source>
</evidence>
<dbReference type="PROSITE" id="PS50850">
    <property type="entry name" value="MFS"/>
    <property type="match status" value="1"/>
</dbReference>
<keyword evidence="9" id="KW-1185">Reference proteome</keyword>
<feature type="transmembrane region" description="Helical" evidence="6">
    <location>
        <begin position="357"/>
        <end position="379"/>
    </location>
</feature>
<sequence>MNKNKKKTHFAWWVLVGVSIMVGLTRGGLNSSGGLFLTPVTQDLGIRMGDLNIYFSIASIVTMVFLPFAGKMMAKYNLRSLLIISVVLQAGSFAMFGFMSSVWGWYLFSIPMAIGAVFLTQMAGPVLINNWFKKNKGLMIGIMMAVSGGLGAALQPIIGNLIANEGWRNTYIIIGVAIIIIVIPVVFFALRMSPKEKGLQPYGADEVTEEDESKTPVLEKGVSFGVAKKSSALYALIAFLFFITAIGCFAQHVPTFAVKQLGYDGIFASNAMAGWMVGALLGALAFGFLTDKIGARNTAIFAMILGLVPVTILLTSAENSVMFSIAMVIFGFVVSSIGTLGPLLTSALFGNKEYSQIYAIVALGLAVAGIVALPGYGYIYDATGSYTPVLIGIACMMVINIIMIILAFNGKKKLEKAGAFN</sequence>
<organism evidence="8 9">
    <name type="scientific">Paenibacillus polygoni</name>
    <dbReference type="NCBI Taxonomy" id="3050112"/>
    <lineage>
        <taxon>Bacteria</taxon>
        <taxon>Bacillati</taxon>
        <taxon>Bacillota</taxon>
        <taxon>Bacilli</taxon>
        <taxon>Bacillales</taxon>
        <taxon>Paenibacillaceae</taxon>
        <taxon>Paenibacillus</taxon>
    </lineage>
</organism>
<dbReference type="RefSeq" id="WP_285745531.1">
    <property type="nucleotide sequence ID" value="NZ_CP127162.1"/>
</dbReference>
<comment type="subcellular location">
    <subcellularLocation>
        <location evidence="1">Cell membrane</location>
        <topology evidence="1">Multi-pass membrane protein</topology>
    </subcellularLocation>
</comment>
<dbReference type="InterPro" id="IPR020846">
    <property type="entry name" value="MFS_dom"/>
</dbReference>
<proteinExistence type="predicted"/>